<dbReference type="AlphaFoldDB" id="A0A0E9TQT8"/>
<reference evidence="1" key="2">
    <citation type="journal article" date="2015" name="Fish Shellfish Immunol.">
        <title>Early steps in the European eel (Anguilla anguilla)-Vibrio vulnificus interaction in the gills: Role of the RtxA13 toxin.</title>
        <authorList>
            <person name="Callol A."/>
            <person name="Pajuelo D."/>
            <person name="Ebbesson L."/>
            <person name="Teles M."/>
            <person name="MacKenzie S."/>
            <person name="Amaro C."/>
        </authorList>
    </citation>
    <scope>NUCLEOTIDE SEQUENCE</scope>
</reference>
<organism evidence="1">
    <name type="scientific">Anguilla anguilla</name>
    <name type="common">European freshwater eel</name>
    <name type="synonym">Muraena anguilla</name>
    <dbReference type="NCBI Taxonomy" id="7936"/>
    <lineage>
        <taxon>Eukaryota</taxon>
        <taxon>Metazoa</taxon>
        <taxon>Chordata</taxon>
        <taxon>Craniata</taxon>
        <taxon>Vertebrata</taxon>
        <taxon>Euteleostomi</taxon>
        <taxon>Actinopterygii</taxon>
        <taxon>Neopterygii</taxon>
        <taxon>Teleostei</taxon>
        <taxon>Anguilliformes</taxon>
        <taxon>Anguillidae</taxon>
        <taxon>Anguilla</taxon>
    </lineage>
</organism>
<sequence>MFFCFVINSAVFVFESALRDLVFVPCFLLPV</sequence>
<name>A0A0E9TQT8_ANGAN</name>
<protein>
    <submittedName>
        <fullName evidence="1">Uncharacterized protein</fullName>
    </submittedName>
</protein>
<proteinExistence type="predicted"/>
<evidence type="ECO:0000313" key="1">
    <source>
        <dbReference type="EMBL" id="JAH55926.1"/>
    </source>
</evidence>
<accession>A0A0E9TQT8</accession>
<dbReference type="EMBL" id="GBXM01052651">
    <property type="protein sequence ID" value="JAH55926.1"/>
    <property type="molecule type" value="Transcribed_RNA"/>
</dbReference>
<reference evidence="1" key="1">
    <citation type="submission" date="2014-11" db="EMBL/GenBank/DDBJ databases">
        <authorList>
            <person name="Amaro Gonzalez C."/>
        </authorList>
    </citation>
    <scope>NUCLEOTIDE SEQUENCE</scope>
</reference>